<sequence>MRVVATDAWFHHRPSGWRRRGPITVLKVLNRMERSGIHPGAVNLLRRLDQDEFRLLFAVTSGAAGAFDGEIRALGGEVYHCRADWRFPWSFLRLLRQVRPDVVQAEVVQADVTILSGVVLALARLGGVRRRVAYLADAPDRHGDSLGGRVRRIVGRLLLDRFATHLVAVSEAVMRGLWRENWRLDSRCRVIYHGVELEPVGVAIAARRRAEELAEDDQELVTIVHVACPDSAKSRDRAVEILAALRGRSVNARLLFVGRQDAAETARLVALASRRGVADHVEFIGEVLEIPRLLVAASLLLVTSRHEGLTGIVLEACAVGTPVLCADLPGVDEIARLLPGVTILPLRISDAVWADTAEMLTAVPPTIDQRREAMRLLRRSPFTMEHWQRDITAVWS</sequence>
<protein>
    <submittedName>
        <fullName evidence="5">Glycosyl transferase, group 1</fullName>
    </submittedName>
</protein>
<keyword evidence="1" id="KW-0328">Glycosyltransferase</keyword>
<dbReference type="Gene3D" id="3.40.50.2000">
    <property type="entry name" value="Glycogen Phosphorylase B"/>
    <property type="match status" value="2"/>
</dbReference>
<dbReference type="AlphaFoldDB" id="Q2JDF5"/>
<dbReference type="InterPro" id="IPR001296">
    <property type="entry name" value="Glyco_trans_1"/>
</dbReference>
<feature type="domain" description="Glycosyltransferase subfamily 4-like N-terminal" evidence="4">
    <location>
        <begin position="40"/>
        <end position="198"/>
    </location>
</feature>
<gene>
    <name evidence="5" type="ordered locus">Francci3_1310</name>
</gene>
<dbReference type="eggNOG" id="COG0438">
    <property type="taxonomic scope" value="Bacteria"/>
</dbReference>
<dbReference type="GO" id="GO:0016757">
    <property type="term" value="F:glycosyltransferase activity"/>
    <property type="evidence" value="ECO:0007669"/>
    <property type="project" value="UniProtKB-KW"/>
</dbReference>
<evidence type="ECO:0000256" key="1">
    <source>
        <dbReference type="ARBA" id="ARBA00022676"/>
    </source>
</evidence>
<dbReference type="HOGENOM" id="CLU_009583_33_2_11"/>
<dbReference type="Pfam" id="PF00534">
    <property type="entry name" value="Glycos_transf_1"/>
    <property type="match status" value="1"/>
</dbReference>
<dbReference type="InterPro" id="IPR028098">
    <property type="entry name" value="Glyco_trans_4-like_N"/>
</dbReference>
<name>Q2JDF5_FRACC</name>
<evidence type="ECO:0000313" key="5">
    <source>
        <dbReference type="EMBL" id="ABD10687.1"/>
    </source>
</evidence>
<reference evidence="5 6" key="1">
    <citation type="journal article" date="2007" name="Genome Res.">
        <title>Genome characteristics of facultatively symbiotic Frankia sp. strains reflect host range and host plant biogeography.</title>
        <authorList>
            <person name="Normand P."/>
            <person name="Lapierre P."/>
            <person name="Tisa L.S."/>
            <person name="Gogarten J.P."/>
            <person name="Alloisio N."/>
            <person name="Bagnarol E."/>
            <person name="Bassi C.A."/>
            <person name="Berry A.M."/>
            <person name="Bickhart D.M."/>
            <person name="Choisne N."/>
            <person name="Couloux A."/>
            <person name="Cournoyer B."/>
            <person name="Cruveiller S."/>
            <person name="Daubin V."/>
            <person name="Demange N."/>
            <person name="Francino M.P."/>
            <person name="Goltsman E."/>
            <person name="Huang Y."/>
            <person name="Kopp O.R."/>
            <person name="Labarre L."/>
            <person name="Lapidus A."/>
            <person name="Lavire C."/>
            <person name="Marechal J."/>
            <person name="Martinez M."/>
            <person name="Mastronunzio J.E."/>
            <person name="Mullin B.C."/>
            <person name="Niemann J."/>
            <person name="Pujic P."/>
            <person name="Rawnsley T."/>
            <person name="Rouy Z."/>
            <person name="Schenowitz C."/>
            <person name="Sellstedt A."/>
            <person name="Tavares F."/>
            <person name="Tomkins J.P."/>
            <person name="Vallenet D."/>
            <person name="Valverde C."/>
            <person name="Wall L.G."/>
            <person name="Wang Y."/>
            <person name="Medigue C."/>
            <person name="Benson D.R."/>
        </authorList>
    </citation>
    <scope>NUCLEOTIDE SEQUENCE [LARGE SCALE GENOMIC DNA]</scope>
    <source>
        <strain evidence="6">DSM 45818 / CECT 9043 / CcI3</strain>
    </source>
</reference>
<dbReference type="Pfam" id="PF13439">
    <property type="entry name" value="Glyco_transf_4"/>
    <property type="match status" value="1"/>
</dbReference>
<dbReference type="RefSeq" id="WP_011435753.1">
    <property type="nucleotide sequence ID" value="NC_007777.1"/>
</dbReference>
<dbReference type="PANTHER" id="PTHR12526">
    <property type="entry name" value="GLYCOSYLTRANSFERASE"/>
    <property type="match status" value="1"/>
</dbReference>
<evidence type="ECO:0000256" key="2">
    <source>
        <dbReference type="ARBA" id="ARBA00022679"/>
    </source>
</evidence>
<dbReference type="Proteomes" id="UP000001937">
    <property type="component" value="Chromosome"/>
</dbReference>
<accession>Q2JDF5</accession>
<evidence type="ECO:0000259" key="3">
    <source>
        <dbReference type="Pfam" id="PF00534"/>
    </source>
</evidence>
<dbReference type="CAZy" id="GT4">
    <property type="family name" value="Glycosyltransferase Family 4"/>
</dbReference>
<dbReference type="PANTHER" id="PTHR12526:SF510">
    <property type="entry name" value="D-INOSITOL 3-PHOSPHATE GLYCOSYLTRANSFERASE"/>
    <property type="match status" value="1"/>
</dbReference>
<proteinExistence type="predicted"/>
<keyword evidence="2 5" id="KW-0808">Transferase</keyword>
<evidence type="ECO:0000313" key="6">
    <source>
        <dbReference type="Proteomes" id="UP000001937"/>
    </source>
</evidence>
<keyword evidence="6" id="KW-1185">Reference proteome</keyword>
<organism evidence="5 6">
    <name type="scientific">Frankia casuarinae (strain DSM 45818 / CECT 9043 / HFP020203 / CcI3)</name>
    <dbReference type="NCBI Taxonomy" id="106370"/>
    <lineage>
        <taxon>Bacteria</taxon>
        <taxon>Bacillati</taxon>
        <taxon>Actinomycetota</taxon>
        <taxon>Actinomycetes</taxon>
        <taxon>Frankiales</taxon>
        <taxon>Frankiaceae</taxon>
        <taxon>Frankia</taxon>
    </lineage>
</organism>
<dbReference type="EMBL" id="CP000249">
    <property type="protein sequence ID" value="ABD10687.1"/>
    <property type="molecule type" value="Genomic_DNA"/>
</dbReference>
<dbReference type="STRING" id="106370.Francci3_1310"/>
<evidence type="ECO:0000259" key="4">
    <source>
        <dbReference type="Pfam" id="PF13439"/>
    </source>
</evidence>
<dbReference type="SUPFAM" id="SSF53756">
    <property type="entry name" value="UDP-Glycosyltransferase/glycogen phosphorylase"/>
    <property type="match status" value="1"/>
</dbReference>
<feature type="domain" description="Glycosyl transferase family 1" evidence="3">
    <location>
        <begin position="216"/>
        <end position="336"/>
    </location>
</feature>
<dbReference type="KEGG" id="fra:Francci3_1310"/>